<dbReference type="RefSeq" id="WP_279448664.1">
    <property type="nucleotide sequence ID" value="NZ_CP122379.1"/>
</dbReference>
<evidence type="ECO:0000313" key="2">
    <source>
        <dbReference type="Proteomes" id="UP001238523"/>
    </source>
</evidence>
<sequence length="45" mass="5087">MKTLFSSFSFFNVSAFSIAEDGSENLFSEEIFTNTSTNLTKIVRK</sequence>
<name>A0ABY8KWQ1_9FLAO</name>
<gene>
    <name evidence="1" type="ORF">QCQ61_00050</name>
</gene>
<accession>A0ABY8KWQ1</accession>
<keyword evidence="2" id="KW-1185">Reference proteome</keyword>
<organism evidence="1 2">
    <name type="scientific">Aequorivita marisscotiae</name>
    <dbReference type="NCBI Taxonomy" id="3040348"/>
    <lineage>
        <taxon>Bacteria</taxon>
        <taxon>Pseudomonadati</taxon>
        <taxon>Bacteroidota</taxon>
        <taxon>Flavobacteriia</taxon>
        <taxon>Flavobacteriales</taxon>
        <taxon>Flavobacteriaceae</taxon>
        <taxon>Aequorivita</taxon>
    </lineage>
</organism>
<dbReference type="EMBL" id="CP122379">
    <property type="protein sequence ID" value="WGF92605.1"/>
    <property type="molecule type" value="Genomic_DNA"/>
</dbReference>
<dbReference type="Proteomes" id="UP001238523">
    <property type="component" value="Chromosome"/>
</dbReference>
<protein>
    <submittedName>
        <fullName evidence="1">Uncharacterized protein</fullName>
    </submittedName>
</protein>
<evidence type="ECO:0000313" key="1">
    <source>
        <dbReference type="EMBL" id="WGF92605.1"/>
    </source>
</evidence>
<proteinExistence type="predicted"/>
<reference evidence="1 2" key="1">
    <citation type="submission" date="2023-04" db="EMBL/GenBank/DDBJ databases">
        <title>Taxonomic identification of the Arctic strain Aequorivita sp. nov. and transcriptomic analysis in response to temperature stress.</title>
        <authorList>
            <person name="Liu W."/>
            <person name="Cong B."/>
            <person name="Lin J."/>
        </authorList>
    </citation>
    <scope>NUCLEOTIDE SEQUENCE [LARGE SCALE GENOMIC DNA]</scope>
    <source>
        <strain evidence="1 2">Ant34-E75</strain>
    </source>
</reference>